<name>A0AAD9SZ78_9HELO</name>
<evidence type="ECO:0000313" key="10">
    <source>
        <dbReference type="Proteomes" id="UP001285354"/>
    </source>
</evidence>
<feature type="domain" description="Heme haloperoxidase family profile" evidence="8">
    <location>
        <begin position="42"/>
        <end position="250"/>
    </location>
</feature>
<dbReference type="InterPro" id="IPR000028">
    <property type="entry name" value="Chloroperoxidase"/>
</dbReference>
<dbReference type="EMBL" id="JAUBYV010000005">
    <property type="protein sequence ID" value="KAK2626466.1"/>
    <property type="molecule type" value="Genomic_DNA"/>
</dbReference>
<sequence length="286" mass="31288">MKSSVISTSLAITMASAYTIPGLTNSYSTYPGASNTAGSAPEGHEWIAGGESDFRGPCPMMNTLANHGFISRDGKNLTKEVVVNGLSQGLNFDPALATIMWEQAVFVNPEPNATYFTLDQLNPHNVLEHDASLSRSDAYYGNNHVFNQTVFDTVKPLWTEEVLTAEMLANSRVYRQIVSKATNPEYSFSPTVENFSLGELAAPILVFGDSEAGTTKRDQVIYFIENERLPYELGFVKQASPITLNKTLATSALISKHSQLITGQNATSPAHKRSLLRDNHFGSLQF</sequence>
<evidence type="ECO:0000256" key="6">
    <source>
        <dbReference type="ARBA" id="ARBA00023004"/>
    </source>
</evidence>
<protein>
    <recommendedName>
        <fullName evidence="8">Heme haloperoxidase family profile domain-containing protein</fullName>
    </recommendedName>
</protein>
<evidence type="ECO:0000256" key="5">
    <source>
        <dbReference type="ARBA" id="ARBA00023002"/>
    </source>
</evidence>
<evidence type="ECO:0000256" key="1">
    <source>
        <dbReference type="ARBA" id="ARBA00001970"/>
    </source>
</evidence>
<proteinExistence type="inferred from homology"/>
<dbReference type="PANTHER" id="PTHR33577:SF7">
    <property type="entry name" value="HEME HALOPEROXIDASE FAMILY PROFILE DOMAIN-CONTAINING PROTEIN"/>
    <property type="match status" value="1"/>
</dbReference>
<dbReference type="GO" id="GO:0004601">
    <property type="term" value="F:peroxidase activity"/>
    <property type="evidence" value="ECO:0007669"/>
    <property type="project" value="UniProtKB-KW"/>
</dbReference>
<evidence type="ECO:0000256" key="4">
    <source>
        <dbReference type="ARBA" id="ARBA00022723"/>
    </source>
</evidence>
<dbReference type="PROSITE" id="PS51405">
    <property type="entry name" value="HEME_HALOPEROXIDASE"/>
    <property type="match status" value="1"/>
</dbReference>
<dbReference type="AlphaFoldDB" id="A0AAD9SZ78"/>
<evidence type="ECO:0000259" key="8">
    <source>
        <dbReference type="PROSITE" id="PS51405"/>
    </source>
</evidence>
<dbReference type="GO" id="GO:0046872">
    <property type="term" value="F:metal ion binding"/>
    <property type="evidence" value="ECO:0007669"/>
    <property type="project" value="UniProtKB-KW"/>
</dbReference>
<dbReference type="PANTHER" id="PTHR33577">
    <property type="entry name" value="STERIGMATOCYSTIN BIOSYNTHESIS PEROXIDASE STCC-RELATED"/>
    <property type="match status" value="1"/>
</dbReference>
<keyword evidence="4" id="KW-0479">Metal-binding</keyword>
<dbReference type="Pfam" id="PF01328">
    <property type="entry name" value="Peroxidase_2"/>
    <property type="match status" value="1"/>
</dbReference>
<keyword evidence="2" id="KW-0575">Peroxidase</keyword>
<evidence type="ECO:0000256" key="3">
    <source>
        <dbReference type="ARBA" id="ARBA00022617"/>
    </source>
</evidence>
<accession>A0AAD9SZ78</accession>
<dbReference type="InterPro" id="IPR036851">
    <property type="entry name" value="Chloroperoxidase-like_sf"/>
</dbReference>
<comment type="cofactor">
    <cofactor evidence="1">
        <name>heme b</name>
        <dbReference type="ChEBI" id="CHEBI:60344"/>
    </cofactor>
</comment>
<keyword evidence="5" id="KW-0560">Oxidoreductase</keyword>
<dbReference type="Gene3D" id="1.10.489.10">
    <property type="entry name" value="Chloroperoxidase-like"/>
    <property type="match status" value="1"/>
</dbReference>
<reference evidence="9" key="1">
    <citation type="submission" date="2023-06" db="EMBL/GenBank/DDBJ databases">
        <title>Draft genome of Marssonina rosae.</title>
        <authorList>
            <person name="Cheng Q."/>
        </authorList>
    </citation>
    <scope>NUCLEOTIDE SEQUENCE</scope>
    <source>
        <strain evidence="9">R4</strain>
    </source>
</reference>
<keyword evidence="3" id="KW-0349">Heme</keyword>
<keyword evidence="6" id="KW-0408">Iron</keyword>
<dbReference type="SUPFAM" id="SSF47571">
    <property type="entry name" value="Cloroperoxidase"/>
    <property type="match status" value="1"/>
</dbReference>
<keyword evidence="10" id="KW-1185">Reference proteome</keyword>
<gene>
    <name evidence="9" type="ORF">QTJ16_003641</name>
</gene>
<comment type="caution">
    <text evidence="9">The sequence shown here is derived from an EMBL/GenBank/DDBJ whole genome shotgun (WGS) entry which is preliminary data.</text>
</comment>
<dbReference type="Proteomes" id="UP001285354">
    <property type="component" value="Unassembled WGS sequence"/>
</dbReference>
<organism evidence="9 10">
    <name type="scientific">Diplocarpon rosae</name>
    <dbReference type="NCBI Taxonomy" id="946125"/>
    <lineage>
        <taxon>Eukaryota</taxon>
        <taxon>Fungi</taxon>
        <taxon>Dikarya</taxon>
        <taxon>Ascomycota</taxon>
        <taxon>Pezizomycotina</taxon>
        <taxon>Leotiomycetes</taxon>
        <taxon>Helotiales</taxon>
        <taxon>Drepanopezizaceae</taxon>
        <taxon>Diplocarpon</taxon>
    </lineage>
</organism>
<evidence type="ECO:0000313" key="9">
    <source>
        <dbReference type="EMBL" id="KAK2626466.1"/>
    </source>
</evidence>
<evidence type="ECO:0000256" key="7">
    <source>
        <dbReference type="ARBA" id="ARBA00025795"/>
    </source>
</evidence>
<evidence type="ECO:0000256" key="2">
    <source>
        <dbReference type="ARBA" id="ARBA00022559"/>
    </source>
</evidence>
<comment type="similarity">
    <text evidence="7">Belongs to the chloroperoxidase family.</text>
</comment>